<feature type="region of interest" description="Disordered" evidence="2">
    <location>
        <begin position="13"/>
        <end position="135"/>
    </location>
</feature>
<dbReference type="EMBL" id="JAPDFR010000003">
    <property type="protein sequence ID" value="KAK0388758.1"/>
    <property type="molecule type" value="Genomic_DNA"/>
</dbReference>
<feature type="compositionally biased region" description="Basic and acidic residues" evidence="2">
    <location>
        <begin position="152"/>
        <end position="175"/>
    </location>
</feature>
<protein>
    <recommendedName>
        <fullName evidence="5">Pre-mRNA-splicing factor CWC26</fullName>
    </recommendedName>
</protein>
<feature type="compositionally biased region" description="Low complexity" evidence="2">
    <location>
        <begin position="88"/>
        <end position="116"/>
    </location>
</feature>
<name>A0AA39L985_SARSR</name>
<dbReference type="GO" id="GO:0000398">
    <property type="term" value="P:mRNA splicing, via spliceosome"/>
    <property type="evidence" value="ECO:0007669"/>
    <property type="project" value="TreeGrafter"/>
</dbReference>
<evidence type="ECO:0000256" key="2">
    <source>
        <dbReference type="SAM" id="MobiDB-lite"/>
    </source>
</evidence>
<accession>A0AA39L985</accession>
<dbReference type="Pfam" id="PF09736">
    <property type="entry name" value="Bud13"/>
    <property type="match status" value="1"/>
</dbReference>
<gene>
    <name evidence="3" type="ORF">NLU13_5001</name>
</gene>
<proteinExistence type="inferred from homology"/>
<feature type="region of interest" description="Disordered" evidence="2">
    <location>
        <begin position="200"/>
        <end position="220"/>
    </location>
</feature>
<dbReference type="GO" id="GO:0070274">
    <property type="term" value="C:RES complex"/>
    <property type="evidence" value="ECO:0007669"/>
    <property type="project" value="TreeGrafter"/>
</dbReference>
<dbReference type="GO" id="GO:0005684">
    <property type="term" value="C:U2-type spliceosomal complex"/>
    <property type="evidence" value="ECO:0007669"/>
    <property type="project" value="TreeGrafter"/>
</dbReference>
<feature type="region of interest" description="Disordered" evidence="2">
    <location>
        <begin position="151"/>
        <end position="175"/>
    </location>
</feature>
<organism evidence="3 4">
    <name type="scientific">Sarocladium strictum</name>
    <name type="common">Black bundle disease fungus</name>
    <name type="synonym">Acremonium strictum</name>
    <dbReference type="NCBI Taxonomy" id="5046"/>
    <lineage>
        <taxon>Eukaryota</taxon>
        <taxon>Fungi</taxon>
        <taxon>Dikarya</taxon>
        <taxon>Ascomycota</taxon>
        <taxon>Pezizomycotina</taxon>
        <taxon>Sordariomycetes</taxon>
        <taxon>Hypocreomycetidae</taxon>
        <taxon>Hypocreales</taxon>
        <taxon>Sarocladiaceae</taxon>
        <taxon>Sarocladium</taxon>
    </lineage>
</organism>
<keyword evidence="4" id="KW-1185">Reference proteome</keyword>
<feature type="region of interest" description="Disordered" evidence="2">
    <location>
        <begin position="266"/>
        <end position="295"/>
    </location>
</feature>
<evidence type="ECO:0000256" key="1">
    <source>
        <dbReference type="ARBA" id="ARBA00011069"/>
    </source>
</evidence>
<comment type="caution">
    <text evidence="3">The sequence shown here is derived from an EMBL/GenBank/DDBJ whole genome shotgun (WGS) entry which is preliminary data.</text>
</comment>
<evidence type="ECO:0008006" key="5">
    <source>
        <dbReference type="Google" id="ProtNLM"/>
    </source>
</evidence>
<feature type="compositionally biased region" description="Acidic residues" evidence="2">
    <location>
        <begin position="117"/>
        <end position="128"/>
    </location>
</feature>
<comment type="similarity">
    <text evidence="1">Belongs to the CWC26 family.</text>
</comment>
<dbReference type="InterPro" id="IPR018609">
    <property type="entry name" value="Bud13"/>
</dbReference>
<reference evidence="3" key="1">
    <citation type="submission" date="2022-10" db="EMBL/GenBank/DDBJ databases">
        <title>Determination and structural analysis of whole genome sequence of Sarocladium strictum F4-1.</title>
        <authorList>
            <person name="Hu L."/>
            <person name="Jiang Y."/>
        </authorList>
    </citation>
    <scope>NUCLEOTIDE SEQUENCE</scope>
    <source>
        <strain evidence="3">F4-1</strain>
    </source>
</reference>
<evidence type="ECO:0000313" key="3">
    <source>
        <dbReference type="EMBL" id="KAK0388758.1"/>
    </source>
</evidence>
<dbReference type="AlphaFoldDB" id="A0AA39L985"/>
<sequence>MPSDLSSYLASRYLVADPKPSKKRKRKQTTADQGLLINDDADSEWGTNTAQNDDNNEDGPLMVSGTTSSEFRKAKKNNWKSLGSGKNASATTADDSASADAILASAAAETRAAGGSADDDTPVIEDDPSVVKMSDGTHAGLQSAASVAAQLARREREERADFERHRKSAKEEETVYRDATGRRIDISMKRAEARKAAAEAEEKERLRKEELKGDVQMEEARKRREALEDAKLMGVARGVDDLEMNKELKEKERWNDPMMQFLSEKKDAGGKMRAKKGKPTYAGAAPPNRYGIKPGYRWDGVDRGNGFEAERFRALNRREMNKDLNYSWQMDE</sequence>
<dbReference type="GO" id="GO:0003723">
    <property type="term" value="F:RNA binding"/>
    <property type="evidence" value="ECO:0007669"/>
    <property type="project" value="TreeGrafter"/>
</dbReference>
<dbReference type="PANTHER" id="PTHR31809">
    <property type="entry name" value="BUD13 HOMOLOG"/>
    <property type="match status" value="1"/>
</dbReference>
<dbReference type="Proteomes" id="UP001175261">
    <property type="component" value="Unassembled WGS sequence"/>
</dbReference>
<dbReference type="PANTHER" id="PTHR31809:SF0">
    <property type="entry name" value="BUD13 HOMOLOG"/>
    <property type="match status" value="1"/>
</dbReference>
<dbReference type="InterPro" id="IPR051112">
    <property type="entry name" value="CWC26_splicing_factor"/>
</dbReference>
<evidence type="ECO:0000313" key="4">
    <source>
        <dbReference type="Proteomes" id="UP001175261"/>
    </source>
</evidence>